<organism evidence="2 3">
    <name type="scientific">Effrenium voratum</name>
    <dbReference type="NCBI Taxonomy" id="2562239"/>
    <lineage>
        <taxon>Eukaryota</taxon>
        <taxon>Sar</taxon>
        <taxon>Alveolata</taxon>
        <taxon>Dinophyceae</taxon>
        <taxon>Suessiales</taxon>
        <taxon>Symbiodiniaceae</taxon>
        <taxon>Effrenium</taxon>
    </lineage>
</organism>
<accession>A0AA36NA52</accession>
<feature type="region of interest" description="Disordered" evidence="1">
    <location>
        <begin position="1"/>
        <end position="37"/>
    </location>
</feature>
<reference evidence="2" key="1">
    <citation type="submission" date="2023-08" db="EMBL/GenBank/DDBJ databases">
        <authorList>
            <person name="Chen Y."/>
            <person name="Shah S."/>
            <person name="Dougan E. K."/>
            <person name="Thang M."/>
            <person name="Chan C."/>
        </authorList>
    </citation>
    <scope>NUCLEOTIDE SEQUENCE</scope>
</reference>
<keyword evidence="3" id="KW-1185">Reference proteome</keyword>
<dbReference type="Proteomes" id="UP001178507">
    <property type="component" value="Unassembled WGS sequence"/>
</dbReference>
<evidence type="ECO:0000313" key="3">
    <source>
        <dbReference type="Proteomes" id="UP001178507"/>
    </source>
</evidence>
<gene>
    <name evidence="2" type="ORF">EVOR1521_LOCUS23215</name>
</gene>
<protein>
    <submittedName>
        <fullName evidence="2">Uncharacterized protein</fullName>
    </submittedName>
</protein>
<evidence type="ECO:0000256" key="1">
    <source>
        <dbReference type="SAM" id="MobiDB-lite"/>
    </source>
</evidence>
<dbReference type="AlphaFoldDB" id="A0AA36NA52"/>
<sequence>MASAEAGDRRDAPTERPLALRSERAPSNPAKRLRVSSPSGLKPELVFKELIVDQVQWNRNEADKFSAHADTNHNLFVSDTNRIVCYDRYGKYQPLVSNIEPHHIVPNGTADFVVLLRKSDKQKLSKVDAKGNVATILETTNPLYGPDICPNGDVVHHPSTSRLERRSPNGELVASIEGGRGKVRTPEDAPQEIWCAKGGFPFDHCCLQRSEGCFDDHFTFEFCCPGISKVSKQFGDPTCFADITGYYNYERCCFGVGDDDCFREAFTRERCCGVPSHTDFSACRGGLGDASGSASSWTFTYLTRVTAVILFTLPGAEVGFFNASFRVWADAGLGARELGQVTLAGRGEYLHQQTEVEDWDVYSLTLNLQSWQGHPALLYMMLNGCRAPKAKNVALVHCRTPGPHLPLGMLEDMYGWLVVRRQASDAKACFRALDGVLRELKFQDRLGNSTVILSPYLHTWHPQLHSTAVWRLSELLAPPATVLGLPISGGSGNGFVWPLRKVRRQYWKLQYSEYPTGSARFMGRSDSDAASICHGGDAISGSRIYRSDILAKLLERLPSASASGAEWLVALDLEAIQLGESQHTFLCAVGVFDEEDHLRHAKLTIFLSERYDVEVAKFHDSPLSVNCAALRKFAKPSTGEFDGGEAAVVMTDNGLVSSWCFRSALREALRRLSAWWQDLSKKGHYLVPTDGTGLSLLRNPSEPMPWDHDVDVWLVAEGGIDLEVGDLLSENSETLALQKLSALGFRWSSVLDYSAKGGGWHIAMQFMDESLSPAFVLDLDAVIKGYVPRRVFPSTTAFFGAFAATGQNHILGLARKYSSARKTSRNWTQLHCKLPGHTSCIPSWEAGRPAPVASCEFEDRFVLLDWFE</sequence>
<dbReference type="EMBL" id="CAUJNA010003346">
    <property type="protein sequence ID" value="CAJ1399727.1"/>
    <property type="molecule type" value="Genomic_DNA"/>
</dbReference>
<comment type="caution">
    <text evidence="2">The sequence shown here is derived from an EMBL/GenBank/DDBJ whole genome shotgun (WGS) entry which is preliminary data.</text>
</comment>
<proteinExistence type="predicted"/>
<feature type="compositionally biased region" description="Basic and acidic residues" evidence="1">
    <location>
        <begin position="1"/>
        <end position="14"/>
    </location>
</feature>
<evidence type="ECO:0000313" key="2">
    <source>
        <dbReference type="EMBL" id="CAJ1399727.1"/>
    </source>
</evidence>
<name>A0AA36NA52_9DINO</name>